<reference evidence="4 5" key="1">
    <citation type="submission" date="2020-07" db="EMBL/GenBank/DDBJ databases">
        <title>Sequencing the genomes of 1000 actinobacteria strains.</title>
        <authorList>
            <person name="Klenk H.-P."/>
        </authorList>
    </citation>
    <scope>NUCLEOTIDE SEQUENCE [LARGE SCALE GENOMIC DNA]</scope>
    <source>
        <strain evidence="4 5">DSM 44442</strain>
    </source>
</reference>
<comment type="function">
    <text evidence="1">This protein is a component of the acetyl coenzyme A carboxylase complex; first, biotin carboxylase catalyzes the carboxylation of the carrier protein and then the transcarboxylase transfers the carboxyl group to form malonyl-CoA.</text>
</comment>
<sequence length="185" mass="18385">MTLDVTEHDTAGAAAGGPGTDGDPREVGAALDLVRGTMLDLLSGSPHPPSALRVHAGGVTIEAEWPSAATSGAAPVAAVAAPAVPAGDPAPPTQAAPATAADVPAGVRVASPAVGVLYLSPAPGEPPFVEEGDTVAEGRQVAIVEVMKLMIPVRTETAGRVVRVLKEDAAPVEFDEPLFVIDPAG</sequence>
<keyword evidence="1" id="KW-0444">Lipid biosynthesis</keyword>
<keyword evidence="5" id="KW-1185">Reference proteome</keyword>
<dbReference type="GO" id="GO:0006633">
    <property type="term" value="P:fatty acid biosynthetic process"/>
    <property type="evidence" value="ECO:0007669"/>
    <property type="project" value="UniProtKB-UniPathway"/>
</dbReference>
<proteinExistence type="predicted"/>
<dbReference type="UniPathway" id="UPA00094"/>
<dbReference type="InterPro" id="IPR001249">
    <property type="entry name" value="AcCoA_biotinCC"/>
</dbReference>
<keyword evidence="1" id="KW-0443">Lipid metabolism</keyword>
<dbReference type="SUPFAM" id="SSF51230">
    <property type="entry name" value="Single hybrid motif"/>
    <property type="match status" value="1"/>
</dbReference>
<dbReference type="PRINTS" id="PR01071">
    <property type="entry name" value="ACOABIOTINCC"/>
</dbReference>
<dbReference type="RefSeq" id="WP_179825814.1">
    <property type="nucleotide sequence ID" value="NZ_JACCFS010000001.1"/>
</dbReference>
<evidence type="ECO:0000313" key="5">
    <source>
        <dbReference type="Proteomes" id="UP000572051"/>
    </source>
</evidence>
<dbReference type="InterPro" id="IPR000089">
    <property type="entry name" value="Biotin_lipoyl"/>
</dbReference>
<evidence type="ECO:0000256" key="1">
    <source>
        <dbReference type="RuleBase" id="RU364072"/>
    </source>
</evidence>
<keyword evidence="1" id="KW-0092">Biotin</keyword>
<feature type="region of interest" description="Disordered" evidence="2">
    <location>
        <begin position="1"/>
        <end position="27"/>
    </location>
</feature>
<organism evidence="4 5">
    <name type="scientific">Nocardiopsis aegyptia</name>
    <dbReference type="NCBI Taxonomy" id="220378"/>
    <lineage>
        <taxon>Bacteria</taxon>
        <taxon>Bacillati</taxon>
        <taxon>Actinomycetota</taxon>
        <taxon>Actinomycetes</taxon>
        <taxon>Streptosporangiales</taxon>
        <taxon>Nocardiopsidaceae</taxon>
        <taxon>Nocardiopsis</taxon>
    </lineage>
</organism>
<feature type="compositionally biased region" description="Basic and acidic residues" evidence="2">
    <location>
        <begin position="1"/>
        <end position="10"/>
    </location>
</feature>
<comment type="caution">
    <text evidence="4">The sequence shown here is derived from an EMBL/GenBank/DDBJ whole genome shotgun (WGS) entry which is preliminary data.</text>
</comment>
<dbReference type="GO" id="GO:0009317">
    <property type="term" value="C:acetyl-CoA carboxylase complex"/>
    <property type="evidence" value="ECO:0007669"/>
    <property type="project" value="InterPro"/>
</dbReference>
<dbReference type="InterPro" id="IPR011053">
    <property type="entry name" value="Single_hybrid_motif"/>
</dbReference>
<keyword evidence="1" id="KW-0276">Fatty acid metabolism</keyword>
<evidence type="ECO:0000259" key="3">
    <source>
        <dbReference type="PROSITE" id="PS50968"/>
    </source>
</evidence>
<dbReference type="AlphaFoldDB" id="A0A7Z0JBD8"/>
<comment type="pathway">
    <text evidence="1">Lipid metabolism; fatty acid biosynthesis.</text>
</comment>
<evidence type="ECO:0000313" key="4">
    <source>
        <dbReference type="EMBL" id="NYJ36121.1"/>
    </source>
</evidence>
<dbReference type="GO" id="GO:0003989">
    <property type="term" value="F:acetyl-CoA carboxylase activity"/>
    <property type="evidence" value="ECO:0007669"/>
    <property type="project" value="InterPro"/>
</dbReference>
<protein>
    <recommendedName>
        <fullName evidence="1">Biotin carboxyl carrier protein of acetyl-CoA carboxylase</fullName>
    </recommendedName>
</protein>
<dbReference type="Pfam" id="PF00364">
    <property type="entry name" value="Biotin_lipoyl"/>
    <property type="match status" value="1"/>
</dbReference>
<gene>
    <name evidence="4" type="ORF">HNR10_004002</name>
</gene>
<name>A0A7Z0JBD8_9ACTN</name>
<dbReference type="EMBL" id="JACCFS010000001">
    <property type="protein sequence ID" value="NYJ36121.1"/>
    <property type="molecule type" value="Genomic_DNA"/>
</dbReference>
<accession>A0A7Z0JBD8</accession>
<dbReference type="Proteomes" id="UP000572051">
    <property type="component" value="Unassembled WGS sequence"/>
</dbReference>
<dbReference type="PROSITE" id="PS50968">
    <property type="entry name" value="BIOTINYL_LIPOYL"/>
    <property type="match status" value="1"/>
</dbReference>
<keyword evidence="1" id="KW-0275">Fatty acid biosynthesis</keyword>
<evidence type="ECO:0000256" key="2">
    <source>
        <dbReference type="SAM" id="MobiDB-lite"/>
    </source>
</evidence>
<dbReference type="Gene3D" id="2.40.50.100">
    <property type="match status" value="1"/>
</dbReference>
<feature type="domain" description="Lipoyl-binding" evidence="3">
    <location>
        <begin position="106"/>
        <end position="182"/>
    </location>
</feature>
<dbReference type="CDD" id="cd06850">
    <property type="entry name" value="biotinyl_domain"/>
    <property type="match status" value="1"/>
</dbReference>